<organism evidence="3 4">
    <name type="scientific">Actinidia rufa</name>
    <dbReference type="NCBI Taxonomy" id="165716"/>
    <lineage>
        <taxon>Eukaryota</taxon>
        <taxon>Viridiplantae</taxon>
        <taxon>Streptophyta</taxon>
        <taxon>Embryophyta</taxon>
        <taxon>Tracheophyta</taxon>
        <taxon>Spermatophyta</taxon>
        <taxon>Magnoliopsida</taxon>
        <taxon>eudicotyledons</taxon>
        <taxon>Gunneridae</taxon>
        <taxon>Pentapetalae</taxon>
        <taxon>asterids</taxon>
        <taxon>Ericales</taxon>
        <taxon>Actinidiaceae</taxon>
        <taxon>Actinidia</taxon>
    </lineage>
</organism>
<dbReference type="OrthoDB" id="1716100at2759"/>
<protein>
    <submittedName>
        <fullName evidence="3">Ubiquitin carboxyl-terminal hydrolase family protein</fullName>
    </submittedName>
</protein>
<keyword evidence="1" id="KW-0472">Membrane</keyword>
<feature type="transmembrane region" description="Helical" evidence="1">
    <location>
        <begin position="611"/>
        <end position="631"/>
    </location>
</feature>
<keyword evidence="1" id="KW-1133">Transmembrane helix</keyword>
<evidence type="ECO:0000313" key="3">
    <source>
        <dbReference type="EMBL" id="GFZ03679.1"/>
    </source>
</evidence>
<dbReference type="Gene3D" id="1.20.144.10">
    <property type="entry name" value="Phosphatidic acid phosphatase type 2/haloperoxidase"/>
    <property type="match status" value="1"/>
</dbReference>
<sequence>MKLNSNGLFSILKHKQPSNFEQQIRTLVKVRLKWVKNRGLDHTIDAHTDLKAAHLLKDAINRSSTGFVTAKSISDSQKLLGLTIPTVRFIRRYPTLFEEFPHPSFTQVSQLALFSPHKICFDASQSRTEYLQHPRRRFNRTAFSGSYDDEKQNVTSSIDSSFEMGLGLPDDFDRNLVRKYPDHFQFVKASNGLLSLKLGQWREELAVSELQKSNERSFSGEYRQFKRGQTVLAFPMNFPRGYGAQKKVKEWMEEFQKLPYISPYEDSSRIDPNSELMEKRVVGVLHEFLSLTLHKKTKRNYLRSLREELNLPHKFTRMFTRYPGIFYLSLKCKTTTVTLKEGYRRGRLVDPHPLVRLREKFAYVMRTGLVYRNKGLDMIRELDNLPNDVVDGAGQEGSEDEEFETGDECFEEETSDIDVDSDEDQCLSNKKIISSILNVTQKIRSLTQPWVSRHVISGTSLILQIQKYHGGCLDTFFSGLSYVVSVPFYTAFLPLLFWSGHGKLARQMTLLMAFCDYLGNCLKDVVSAPRPSCPPVRRVTATKDEKENAMEYGLPSSHTLNTVCLSGYLLHYVMTYTQNSDASMQFAGFAMVCLFVGLIGLGRIYLGMHSLVDIIGGLAFGLAILAFWLNVHEYIDNFVVSGENAYCYCFAYPTPEFPTPSFEYHTAFNGVALGIVSGIQQTYHQFHHNNVPRIFTSQLTIPAFVRKNARGNPNDTTREVLYIPALTASNSGKKSDETRQPGYLQKLFFFSRQASFDVDTGIRLLQYGGLAWSVVDLVPSLFSHLSL</sequence>
<evidence type="ECO:0000259" key="2">
    <source>
        <dbReference type="SMART" id="SM00014"/>
    </source>
</evidence>
<name>A0A7J0FYA9_9ERIC</name>
<dbReference type="InterPro" id="IPR045040">
    <property type="entry name" value="PORR_fam"/>
</dbReference>
<dbReference type="SMART" id="SM00014">
    <property type="entry name" value="acidPPc"/>
    <property type="match status" value="1"/>
</dbReference>
<dbReference type="InterPro" id="IPR000326">
    <property type="entry name" value="PAP2/HPO"/>
</dbReference>
<feature type="transmembrane region" description="Helical" evidence="1">
    <location>
        <begin position="586"/>
        <end position="605"/>
    </location>
</feature>
<dbReference type="Pfam" id="PF01569">
    <property type="entry name" value="PAP2"/>
    <property type="match status" value="1"/>
</dbReference>
<dbReference type="SUPFAM" id="SSF48317">
    <property type="entry name" value="Acid phosphatase/Vanadium-dependent haloperoxidase"/>
    <property type="match status" value="1"/>
</dbReference>
<feature type="domain" description="Phosphatidic acid phosphatase type 2/haloperoxidase" evidence="2">
    <location>
        <begin position="505"/>
        <end position="629"/>
    </location>
</feature>
<proteinExistence type="predicted"/>
<dbReference type="PANTHER" id="PTHR31476:SF10">
    <property type="entry name" value="OS04G0546100 PROTEIN"/>
    <property type="match status" value="1"/>
</dbReference>
<gene>
    <name evidence="3" type="ORF">Acr_16g0003030</name>
</gene>
<evidence type="ECO:0000313" key="4">
    <source>
        <dbReference type="Proteomes" id="UP000585474"/>
    </source>
</evidence>
<dbReference type="GO" id="GO:0003723">
    <property type="term" value="F:RNA binding"/>
    <property type="evidence" value="ECO:0007669"/>
    <property type="project" value="InterPro"/>
</dbReference>
<accession>A0A7J0FYA9</accession>
<dbReference type="Pfam" id="PF11955">
    <property type="entry name" value="PORR"/>
    <property type="match status" value="2"/>
</dbReference>
<dbReference type="PANTHER" id="PTHR31476">
    <property type="entry name" value="PROTEIN WHAT'S THIS FACTOR 1 HOMOLOG, CHLOROPLASTIC"/>
    <property type="match status" value="1"/>
</dbReference>
<feature type="transmembrane region" description="Helical" evidence="1">
    <location>
        <begin position="476"/>
        <end position="498"/>
    </location>
</feature>
<keyword evidence="1" id="KW-0812">Transmembrane</keyword>
<dbReference type="InterPro" id="IPR021099">
    <property type="entry name" value="PORR_domain"/>
</dbReference>
<reference evidence="3 4" key="1">
    <citation type="submission" date="2019-07" db="EMBL/GenBank/DDBJ databases">
        <title>De Novo Assembly of kiwifruit Actinidia rufa.</title>
        <authorList>
            <person name="Sugita-Konishi S."/>
            <person name="Sato K."/>
            <person name="Mori E."/>
            <person name="Abe Y."/>
            <person name="Kisaki G."/>
            <person name="Hamano K."/>
            <person name="Suezawa K."/>
            <person name="Otani M."/>
            <person name="Fukuda T."/>
            <person name="Manabe T."/>
            <person name="Gomi K."/>
            <person name="Tabuchi M."/>
            <person name="Akimitsu K."/>
            <person name="Kataoka I."/>
        </authorList>
    </citation>
    <scope>NUCLEOTIDE SEQUENCE [LARGE SCALE GENOMIC DNA]</scope>
    <source>
        <strain evidence="4">cv. Fuchu</strain>
    </source>
</reference>
<dbReference type="GO" id="GO:0016787">
    <property type="term" value="F:hydrolase activity"/>
    <property type="evidence" value="ECO:0007669"/>
    <property type="project" value="UniProtKB-KW"/>
</dbReference>
<dbReference type="AlphaFoldDB" id="A0A7J0FYA9"/>
<dbReference type="EMBL" id="BJWL01000016">
    <property type="protein sequence ID" value="GFZ03679.1"/>
    <property type="molecule type" value="Genomic_DNA"/>
</dbReference>
<keyword evidence="3" id="KW-0378">Hydrolase</keyword>
<evidence type="ECO:0000256" key="1">
    <source>
        <dbReference type="SAM" id="Phobius"/>
    </source>
</evidence>
<comment type="caution">
    <text evidence="3">The sequence shown here is derived from an EMBL/GenBank/DDBJ whole genome shotgun (WGS) entry which is preliminary data.</text>
</comment>
<dbReference type="InterPro" id="IPR036938">
    <property type="entry name" value="PAP2/HPO_sf"/>
</dbReference>
<keyword evidence="4" id="KW-1185">Reference proteome</keyword>
<dbReference type="CDD" id="cd03388">
    <property type="entry name" value="PAP2_SPPase1"/>
    <property type="match status" value="1"/>
</dbReference>
<dbReference type="Proteomes" id="UP000585474">
    <property type="component" value="Unassembled WGS sequence"/>
</dbReference>